<dbReference type="EMBL" id="VVIW01000015">
    <property type="protein sequence ID" value="NHZ42806.1"/>
    <property type="molecule type" value="Genomic_DNA"/>
</dbReference>
<evidence type="ECO:0000313" key="4">
    <source>
        <dbReference type="Proteomes" id="UP000819052"/>
    </source>
</evidence>
<comment type="caution">
    <text evidence="3">The sequence shown here is derived from an EMBL/GenBank/DDBJ whole genome shotgun (WGS) entry which is preliminary data.</text>
</comment>
<proteinExistence type="predicted"/>
<keyword evidence="1" id="KW-0732">Signal</keyword>
<dbReference type="PROSITE" id="PS51257">
    <property type="entry name" value="PROKAR_LIPOPROTEIN"/>
    <property type="match status" value="1"/>
</dbReference>
<evidence type="ECO:0000313" key="3">
    <source>
        <dbReference type="EMBL" id="NHZ42806.1"/>
    </source>
</evidence>
<organism evidence="3 4">
    <name type="scientific">Massilia aquatica</name>
    <dbReference type="NCBI Taxonomy" id="2609000"/>
    <lineage>
        <taxon>Bacteria</taxon>
        <taxon>Pseudomonadati</taxon>
        <taxon>Pseudomonadota</taxon>
        <taxon>Betaproteobacteria</taxon>
        <taxon>Burkholderiales</taxon>
        <taxon>Oxalobacteraceae</taxon>
        <taxon>Telluria group</taxon>
        <taxon>Massilia</taxon>
    </lineage>
</organism>
<protein>
    <submittedName>
        <fullName evidence="3">YceI family protein</fullName>
    </submittedName>
</protein>
<sequence length="228" mass="24233">MKPIRTYLALLVLVAGCASTTAPPPAPTPAAPAFGWYRDAARAQQVLRIDAALSLITVTVRRGGTFARMGHDHVVASRSIEGFVAPDAGRADFRFRLDQMTVDETDLRTKAGLATQPDPDAIAGTRTNMLTRVLDAERFPLVELHAERAAGKGDKVQTLRLTVTLHGVSRTLDVPTTIERGAGGLTASGTFILNQSDFGITPMSVMGGALTVQDPMELAFRIVAAPQG</sequence>
<reference evidence="3 4" key="1">
    <citation type="submission" date="2019-09" db="EMBL/GenBank/DDBJ databases">
        <title>Taxonomy of Antarctic Massilia spp.: description of Massilia rubra sp. nov., Massilia aquatica sp. nov., Massilia mucilaginosa sp. nov., Massilia frigida sp. nov. isolated from streams, lakes and regoliths.</title>
        <authorList>
            <person name="Holochova P."/>
            <person name="Sedlacek I."/>
            <person name="Kralova S."/>
            <person name="Maslanova I."/>
            <person name="Busse H.-J."/>
            <person name="Stankova E."/>
            <person name="Vrbovska V."/>
            <person name="Kovarovic V."/>
            <person name="Bartak M."/>
            <person name="Svec P."/>
            <person name="Pantucek R."/>
        </authorList>
    </citation>
    <scope>NUCLEOTIDE SEQUENCE [LARGE SCALE GENOMIC DNA]</scope>
    <source>
        <strain evidence="3 4">CCM 8693</strain>
    </source>
</reference>
<dbReference type="RefSeq" id="WP_167078806.1">
    <property type="nucleotide sequence ID" value="NZ_VVIW01000015.1"/>
</dbReference>
<gene>
    <name evidence="3" type="ORF">F1609_21910</name>
</gene>
<dbReference type="Proteomes" id="UP000819052">
    <property type="component" value="Unassembled WGS sequence"/>
</dbReference>
<dbReference type="SUPFAM" id="SSF101874">
    <property type="entry name" value="YceI-like"/>
    <property type="match status" value="1"/>
</dbReference>
<dbReference type="SMART" id="SM00867">
    <property type="entry name" value="YceI"/>
    <property type="match status" value="1"/>
</dbReference>
<evidence type="ECO:0000256" key="1">
    <source>
        <dbReference type="SAM" id="SignalP"/>
    </source>
</evidence>
<feature type="domain" description="Lipid/polyisoprenoid-binding YceI-like" evidence="2">
    <location>
        <begin position="46"/>
        <end position="225"/>
    </location>
</feature>
<feature type="signal peptide" evidence="1">
    <location>
        <begin position="1"/>
        <end position="22"/>
    </location>
</feature>
<dbReference type="InterPro" id="IPR036761">
    <property type="entry name" value="TTHA0802/YceI-like_sf"/>
</dbReference>
<name>A0ABX0M6F2_9BURK</name>
<dbReference type="Gene3D" id="2.40.128.110">
    <property type="entry name" value="Lipid/polyisoprenoid-binding, YceI-like"/>
    <property type="match status" value="1"/>
</dbReference>
<dbReference type="InterPro" id="IPR007372">
    <property type="entry name" value="Lipid/polyisoprenoid-bd_YceI"/>
</dbReference>
<evidence type="ECO:0000259" key="2">
    <source>
        <dbReference type="SMART" id="SM00867"/>
    </source>
</evidence>
<dbReference type="Pfam" id="PF04264">
    <property type="entry name" value="YceI"/>
    <property type="match status" value="1"/>
</dbReference>
<accession>A0ABX0M6F2</accession>
<keyword evidence="4" id="KW-1185">Reference proteome</keyword>
<feature type="chain" id="PRO_5046482189" evidence="1">
    <location>
        <begin position="23"/>
        <end position="228"/>
    </location>
</feature>